<accession>G8QYN9</accession>
<feature type="binding site" evidence="9">
    <location>
        <position position="218"/>
    </location>
    <ligand>
        <name>pyridoxal 5'-phosphate</name>
        <dbReference type="ChEBI" id="CHEBI:597326"/>
    </ligand>
</feature>
<dbReference type="InterPro" id="IPR015422">
    <property type="entry name" value="PyrdxlP-dep_Trfase_small"/>
</dbReference>
<dbReference type="InterPro" id="IPR004839">
    <property type="entry name" value="Aminotransferase_I/II_large"/>
</dbReference>
<evidence type="ECO:0000256" key="5">
    <source>
        <dbReference type="ARBA" id="ARBA00022576"/>
    </source>
</evidence>
<dbReference type="EMBL" id="CP003155">
    <property type="protein sequence ID" value="AEV28602.1"/>
    <property type="molecule type" value="Genomic_DNA"/>
</dbReference>
<dbReference type="InterPro" id="IPR015421">
    <property type="entry name" value="PyrdxlP-dep_Trfase_major"/>
</dbReference>
<feature type="binding site" evidence="9">
    <location>
        <position position="290"/>
    </location>
    <ligand>
        <name>substrate</name>
    </ligand>
</feature>
<feature type="domain" description="Aminotransferase class I/classII large" evidence="10">
    <location>
        <begin position="36"/>
        <end position="403"/>
    </location>
</feature>
<comment type="cofactor">
    <cofactor evidence="1 9">
        <name>pyridoxal 5'-phosphate</name>
        <dbReference type="ChEBI" id="CHEBI:597326"/>
    </cofactor>
</comment>
<dbReference type="GO" id="GO:0030170">
    <property type="term" value="F:pyridoxal phosphate binding"/>
    <property type="evidence" value="ECO:0007669"/>
    <property type="project" value="UniProtKB-UniRule"/>
</dbReference>
<evidence type="ECO:0000256" key="1">
    <source>
        <dbReference type="ARBA" id="ARBA00001933"/>
    </source>
</evidence>
<evidence type="ECO:0000256" key="2">
    <source>
        <dbReference type="ARBA" id="ARBA00004982"/>
    </source>
</evidence>
<dbReference type="Gene3D" id="3.40.640.10">
    <property type="entry name" value="Type I PLP-dependent aspartate aminotransferase-like (Major domain)"/>
    <property type="match status" value="1"/>
</dbReference>
<dbReference type="Pfam" id="PF00155">
    <property type="entry name" value="Aminotran_1_2"/>
    <property type="match status" value="1"/>
</dbReference>
<keyword evidence="5 9" id="KW-0032">Aminotransferase</keyword>
<feature type="binding site" evidence="9">
    <location>
        <position position="131"/>
    </location>
    <ligand>
        <name>substrate</name>
    </ligand>
</feature>
<keyword evidence="6 9" id="KW-0808">Transferase</keyword>
<dbReference type="GO" id="GO:0010285">
    <property type="term" value="F:L,L-diaminopimelate aminotransferase activity"/>
    <property type="evidence" value="ECO:0007669"/>
    <property type="project" value="UniProtKB-UniRule"/>
</dbReference>
<dbReference type="HOGENOM" id="CLU_051433_0_0_12"/>
<dbReference type="KEGG" id="sgp:SpiGrapes_0767"/>
<feature type="binding site" evidence="9">
    <location>
        <position position="257"/>
    </location>
    <ligand>
        <name>pyridoxal 5'-phosphate</name>
        <dbReference type="ChEBI" id="CHEBI:597326"/>
    </ligand>
</feature>
<proteinExistence type="inferred from homology"/>
<feature type="binding site" evidence="9">
    <location>
        <position position="131"/>
    </location>
    <ligand>
        <name>pyridoxal 5'-phosphate</name>
        <dbReference type="ChEBI" id="CHEBI:597326"/>
    </ligand>
</feature>
<evidence type="ECO:0000256" key="9">
    <source>
        <dbReference type="HAMAP-Rule" id="MF_01642"/>
    </source>
</evidence>
<evidence type="ECO:0000256" key="7">
    <source>
        <dbReference type="ARBA" id="ARBA00022898"/>
    </source>
</evidence>
<evidence type="ECO:0000313" key="11">
    <source>
        <dbReference type="EMBL" id="AEV28602.1"/>
    </source>
</evidence>
<dbReference type="HAMAP" id="MF_01642">
    <property type="entry name" value="DapL_aminotrans_1"/>
    <property type="match status" value="1"/>
</dbReference>
<feature type="binding site" evidence="9">
    <location>
        <position position="187"/>
    </location>
    <ligand>
        <name>substrate</name>
    </ligand>
</feature>
<sequence>MATINENFSKLASGYLFPEIARRTALWQKQHPEASVLRLGIGNTTEALSPAVCKALHDKVDLLSHRETYSGYGDEQGDTYLREQLVSYYHQYGVDLDPTEFFVSDGAKSDAANIQEIFSKDNVVAIQDPAYPVYVDSNVVGGRTGRFNPDTLRYEGFVYLASNEENGFVPDPPKQKVDLIYLCSPNNPTGAVATTQQLKAFVDYALENKAVILFDSAYSEYITEEGYPHSIYEIENAKKCAIEINSFSKFSGFTGVRLGWTIVPKELECEDASSGVLNKMWNRRQCTFFNGASNIAQAGGYAALSGEGLRESRALVAYYMENARLIREGLTRAGLTVYGGINSPYIWAKTPNDMPSWDFFDLLLDSCHVVVTPGSGFGPSGEHYIRVSSYGHRENVEKAMQSIEENLHV</sequence>
<dbReference type="Proteomes" id="UP000005632">
    <property type="component" value="Chromosome"/>
</dbReference>
<dbReference type="CDD" id="cd00609">
    <property type="entry name" value="AAT_like"/>
    <property type="match status" value="1"/>
</dbReference>
<dbReference type="InterPro" id="IPR019942">
    <property type="entry name" value="DapL/ALD1"/>
</dbReference>
<feature type="binding site" evidence="9">
    <location>
        <position position="386"/>
    </location>
    <ligand>
        <name>substrate</name>
    </ligand>
</feature>
<comment type="pathway">
    <text evidence="2 9">Amino-acid biosynthesis; L-lysine biosynthesis via DAP pathway; LL-2,6-diaminopimelate from (S)-tetrahydrodipicolinate (aminotransferase route): step 1/1.</text>
</comment>
<organism evidence="11 12">
    <name type="scientific">Sphaerochaeta pleomorpha (strain ATCC BAA-1885 / DSM 22778 / Grapes)</name>
    <dbReference type="NCBI Taxonomy" id="158190"/>
    <lineage>
        <taxon>Bacteria</taxon>
        <taxon>Pseudomonadati</taxon>
        <taxon>Spirochaetota</taxon>
        <taxon>Spirochaetia</taxon>
        <taxon>Spirochaetales</taxon>
        <taxon>Sphaerochaetaceae</taxon>
        <taxon>Sphaerochaeta</taxon>
    </lineage>
</organism>
<evidence type="ECO:0000256" key="6">
    <source>
        <dbReference type="ARBA" id="ARBA00022679"/>
    </source>
</evidence>
<gene>
    <name evidence="9" type="primary">dapL</name>
    <name evidence="11" type="ordered locus">SpiGrapes_0767</name>
</gene>
<feature type="binding site" evidence="9">
    <location>
        <position position="187"/>
    </location>
    <ligand>
        <name>pyridoxal 5'-phosphate</name>
        <dbReference type="ChEBI" id="CHEBI:597326"/>
    </ligand>
</feature>
<comment type="function">
    <text evidence="9">Involved in the synthesis of meso-diaminopimelate (m-DAP or DL-DAP), required for both lysine and peptidoglycan biosynthesis. Catalyzes the direct conversion of tetrahydrodipicolinate to LL-diaminopimelate.</text>
</comment>
<evidence type="ECO:0000259" key="10">
    <source>
        <dbReference type="Pfam" id="PF00155"/>
    </source>
</evidence>
<evidence type="ECO:0000256" key="3">
    <source>
        <dbReference type="ARBA" id="ARBA00013138"/>
    </source>
</evidence>
<feature type="binding site" evidence="9">
    <location>
        <position position="108"/>
    </location>
    <ligand>
        <name>substrate</name>
    </ligand>
</feature>
<keyword evidence="7 9" id="KW-0663">Pyridoxal phosphate</keyword>
<dbReference type="SUPFAM" id="SSF53383">
    <property type="entry name" value="PLP-dependent transferases"/>
    <property type="match status" value="1"/>
</dbReference>
<dbReference type="NCBIfam" id="TIGR03542">
    <property type="entry name" value="DAPAT_plant"/>
    <property type="match status" value="1"/>
</dbReference>
<feature type="modified residue" description="N6-(pyridoxal phosphate)lysine" evidence="9">
    <location>
        <position position="249"/>
    </location>
</feature>
<evidence type="ECO:0000256" key="4">
    <source>
        <dbReference type="ARBA" id="ARBA00018052"/>
    </source>
</evidence>
<dbReference type="PANTHER" id="PTHR43144">
    <property type="entry name" value="AMINOTRANSFERASE"/>
    <property type="match status" value="1"/>
</dbReference>
<dbReference type="GO" id="GO:0033362">
    <property type="term" value="P:lysine biosynthetic process via diaminopimelate, diaminopimelate-aminotransferase pathway"/>
    <property type="evidence" value="ECO:0007669"/>
    <property type="project" value="UniProtKB-UniRule"/>
</dbReference>
<evidence type="ECO:0000313" key="12">
    <source>
        <dbReference type="Proteomes" id="UP000005632"/>
    </source>
</evidence>
<feature type="binding site" evidence="9">
    <location>
        <position position="72"/>
    </location>
    <ligand>
        <name>pyridoxal 5'-phosphate</name>
        <dbReference type="ChEBI" id="CHEBI:597326"/>
    </ligand>
</feature>
<feature type="binding site" evidence="9">
    <location>
        <position position="42"/>
    </location>
    <ligand>
        <name>substrate</name>
    </ligand>
</feature>
<comment type="catalytic activity">
    <reaction evidence="8 9">
        <text>(2S,6S)-2,6-diaminopimelate + 2-oxoglutarate = (S)-2,3,4,5-tetrahydrodipicolinate + L-glutamate + H2O + H(+)</text>
        <dbReference type="Rhea" id="RHEA:23988"/>
        <dbReference type="ChEBI" id="CHEBI:15377"/>
        <dbReference type="ChEBI" id="CHEBI:15378"/>
        <dbReference type="ChEBI" id="CHEBI:16810"/>
        <dbReference type="ChEBI" id="CHEBI:16845"/>
        <dbReference type="ChEBI" id="CHEBI:29985"/>
        <dbReference type="ChEBI" id="CHEBI:57609"/>
        <dbReference type="EC" id="2.6.1.83"/>
    </reaction>
</comment>
<feature type="binding site" evidence="9">
    <location>
        <position position="290"/>
    </location>
    <ligand>
        <name>pyridoxal 5'-phosphate</name>
        <dbReference type="ChEBI" id="CHEBI:597326"/>
    </ligand>
</feature>
<reference evidence="11 12" key="1">
    <citation type="submission" date="2011-11" db="EMBL/GenBank/DDBJ databases">
        <title>Complete sequence of Spirochaeta sp. grapes.</title>
        <authorList>
            <consortium name="US DOE Joint Genome Institute"/>
            <person name="Lucas S."/>
            <person name="Han J."/>
            <person name="Lapidus A."/>
            <person name="Cheng J.-F."/>
            <person name="Goodwin L."/>
            <person name="Pitluck S."/>
            <person name="Peters L."/>
            <person name="Ovchinnikova G."/>
            <person name="Munk A.C."/>
            <person name="Detter J.C."/>
            <person name="Han C."/>
            <person name="Tapia R."/>
            <person name="Land M."/>
            <person name="Hauser L."/>
            <person name="Kyrpides N."/>
            <person name="Ivanova N."/>
            <person name="Pagani I."/>
            <person name="Ritalahtilisa K."/>
            <person name="Loeffler F."/>
            <person name="Woyke T."/>
        </authorList>
    </citation>
    <scope>NUCLEOTIDE SEQUENCE [LARGE SCALE GENOMIC DNA]</scope>
    <source>
        <strain evidence="12">ATCC BAA-1885 / DSM 22778 / Grapes</strain>
    </source>
</reference>
<dbReference type="STRING" id="158190.SpiGrapes_0767"/>
<dbReference type="AlphaFoldDB" id="G8QYN9"/>
<dbReference type="FunFam" id="3.40.640.10:FF:000099">
    <property type="entry name" value="LL-diaminopimelate aminotransferase, chloroplastic"/>
    <property type="match status" value="1"/>
</dbReference>
<evidence type="ECO:0000256" key="8">
    <source>
        <dbReference type="ARBA" id="ARBA00051934"/>
    </source>
</evidence>
<dbReference type="EC" id="2.6.1.83" evidence="3 9"/>
<dbReference type="UniPathway" id="UPA00034">
    <property type="reaction ID" value="UER00466"/>
</dbReference>
<feature type="binding site" evidence="9">
    <location>
        <begin position="246"/>
        <end position="248"/>
    </location>
    <ligand>
        <name>pyridoxal 5'-phosphate</name>
        <dbReference type="ChEBI" id="CHEBI:597326"/>
    </ligand>
</feature>
<dbReference type="eggNOG" id="COG0436">
    <property type="taxonomic scope" value="Bacteria"/>
</dbReference>
<dbReference type="InterPro" id="IPR015424">
    <property type="entry name" value="PyrdxlP-dep_Trfase"/>
</dbReference>
<name>G8QYN9_SPHPG</name>
<dbReference type="OrthoDB" id="9813612at2"/>
<feature type="binding site" evidence="9">
    <location>
        <begin position="107"/>
        <end position="108"/>
    </location>
    <ligand>
        <name>pyridoxal 5'-phosphate</name>
        <dbReference type="ChEBI" id="CHEBI:597326"/>
    </ligand>
</feature>
<comment type="similarity">
    <text evidence="9">Belongs to the class-I pyridoxal-phosphate-dependent aminotransferase family. LL-diaminopimelate aminotransferase subfamily.</text>
</comment>
<feature type="binding site" evidence="9">
    <location>
        <position position="15"/>
    </location>
    <ligand>
        <name>substrate</name>
    </ligand>
</feature>
<protein>
    <recommendedName>
        <fullName evidence="4 9">LL-diaminopimelate aminotransferase</fullName>
        <shortName evidence="9">DAP-AT</shortName>
        <shortName evidence="9">DAP-aminotransferase</shortName>
        <shortName evidence="9">LL-DAP-aminotransferase</shortName>
        <ecNumber evidence="3 9">2.6.1.83</ecNumber>
    </recommendedName>
</protein>
<comment type="subunit">
    <text evidence="9">Homodimer.</text>
</comment>
<dbReference type="Gene3D" id="3.90.1150.10">
    <property type="entry name" value="Aspartate Aminotransferase, domain 1"/>
    <property type="match status" value="1"/>
</dbReference>
<keyword evidence="12" id="KW-1185">Reference proteome</keyword>
<dbReference type="RefSeq" id="WP_014269451.1">
    <property type="nucleotide sequence ID" value="NC_016633.1"/>
</dbReference>